<evidence type="ECO:0000256" key="1">
    <source>
        <dbReference type="SAM" id="MobiDB-lite"/>
    </source>
</evidence>
<name>A0AA37UL58_9MICO</name>
<accession>A0AA37UL58</accession>
<feature type="region of interest" description="Disordered" evidence="1">
    <location>
        <begin position="79"/>
        <end position="102"/>
    </location>
</feature>
<protein>
    <submittedName>
        <fullName evidence="2">Uncharacterized protein</fullName>
    </submittedName>
</protein>
<proteinExistence type="predicted"/>
<gene>
    <name evidence="2" type="ORF">GCM10025874_03190</name>
</gene>
<dbReference type="Proteomes" id="UP001157160">
    <property type="component" value="Unassembled WGS sequence"/>
</dbReference>
<dbReference type="AlphaFoldDB" id="A0AA37UL58"/>
<dbReference type="EMBL" id="BSUL01000001">
    <property type="protein sequence ID" value="GMA27066.1"/>
    <property type="molecule type" value="Genomic_DNA"/>
</dbReference>
<reference evidence="2 3" key="1">
    <citation type="journal article" date="2014" name="Int. J. Syst. Evol. Microbiol.">
        <title>Complete genome sequence of Corynebacterium casei LMG S-19264T (=DSM 44701T), isolated from a smear-ripened cheese.</title>
        <authorList>
            <consortium name="US DOE Joint Genome Institute (JGI-PGF)"/>
            <person name="Walter F."/>
            <person name="Albersmeier A."/>
            <person name="Kalinowski J."/>
            <person name="Ruckert C."/>
        </authorList>
    </citation>
    <scope>NUCLEOTIDE SEQUENCE [LARGE SCALE GENOMIC DNA]</scope>
    <source>
        <strain evidence="2 3">NBRC 112289</strain>
    </source>
</reference>
<keyword evidence="3" id="KW-1185">Reference proteome</keyword>
<organism evidence="2 3">
    <name type="scientific">Arenivirga flava</name>
    <dbReference type="NCBI Taxonomy" id="1930060"/>
    <lineage>
        <taxon>Bacteria</taxon>
        <taxon>Bacillati</taxon>
        <taxon>Actinomycetota</taxon>
        <taxon>Actinomycetes</taxon>
        <taxon>Micrococcales</taxon>
        <taxon>Microbacteriaceae</taxon>
        <taxon>Arenivirga</taxon>
    </lineage>
</organism>
<evidence type="ECO:0000313" key="2">
    <source>
        <dbReference type="EMBL" id="GMA27066.1"/>
    </source>
</evidence>
<comment type="caution">
    <text evidence="2">The sequence shown here is derived from an EMBL/GenBank/DDBJ whole genome shotgun (WGS) entry which is preliminary data.</text>
</comment>
<evidence type="ECO:0000313" key="3">
    <source>
        <dbReference type="Proteomes" id="UP001157160"/>
    </source>
</evidence>
<sequence>MLRCAGPSLQRDAGAPAFLAPGAVHPLVSVAREFRRRIRSWSGTQVTRVAEVVGAPNRGDRGGEGPAFLAFACLASAGRSRMRSPSPGPSAPRREPLLSGAAPVTSRSCLEPLLLGTQEESGCAAAGSWVPGTRTARRLHSSQAGRVGWGAGAPSACGG</sequence>